<name>A0ABR0T5K5_AURPU</name>
<feature type="region of interest" description="Disordered" evidence="2">
    <location>
        <begin position="1"/>
        <end position="174"/>
    </location>
</feature>
<dbReference type="Gene3D" id="3.60.160.10">
    <property type="entry name" value="Mitochondrial biogenesis AIM24"/>
    <property type="match status" value="1"/>
</dbReference>
<comment type="subcellular location">
    <subcellularLocation>
        <location evidence="1">Mitochondrion</location>
    </subcellularLocation>
</comment>
<dbReference type="SUPFAM" id="SSF51219">
    <property type="entry name" value="TRAP-like"/>
    <property type="match status" value="1"/>
</dbReference>
<dbReference type="NCBIfam" id="TIGR00266">
    <property type="entry name" value="TIGR00266 family protein"/>
    <property type="match status" value="1"/>
</dbReference>
<dbReference type="Proteomes" id="UP001341245">
    <property type="component" value="Unassembled WGS sequence"/>
</dbReference>
<keyword evidence="4" id="KW-1185">Reference proteome</keyword>
<accession>A0ABR0T5K5</accession>
<sequence>MSNDLNQAQYFPRKPSSAQEKMDIANQHNLAPPQEQQSYISPPTSKTPPATSQHYPPPPTADHHNSTGNTSYSPAPQPQPSPRQHFAPPPDTNRFSYNAARIQTQFVSPPASPPPPAGNIGAREYEPSPVSPQQQTLSYYPGPPQESQTVPEKAKDPERPPLNTSLTTNLPGGAPPQTHFVGAGATIDDVGTFNGGSYRISHRDTNTILTLQLAIGCPLTVKPGAMIAMSPTITLQGTIKFSFKKLVAGGHMAQSTYTGPGELLLAPASLGDITNIRLTGEETWNVGKDAFLACTQGVIKDYKAQGLSKAMFSGEGFFVYRVSGVGILWVSSLGAIIRKDLQPGEKYIIDNGHLVAWNAKYVLERIASGGIISNLSASEGLVCKFTGPGTIFMQTRNPVEFATWLATEGRVKG</sequence>
<dbReference type="EMBL" id="JASGXD010000022">
    <property type="protein sequence ID" value="KAK5999639.1"/>
    <property type="molecule type" value="Genomic_DNA"/>
</dbReference>
<dbReference type="InterPro" id="IPR002838">
    <property type="entry name" value="AIM24"/>
</dbReference>
<evidence type="ECO:0000256" key="2">
    <source>
        <dbReference type="SAM" id="MobiDB-lite"/>
    </source>
</evidence>
<feature type="compositionally biased region" description="Polar residues" evidence="2">
    <location>
        <begin position="93"/>
        <end position="107"/>
    </location>
</feature>
<evidence type="ECO:0000256" key="1">
    <source>
        <dbReference type="RuleBase" id="RU363045"/>
    </source>
</evidence>
<gene>
    <name evidence="3" type="ORF">QM012_005296</name>
</gene>
<dbReference type="InterPro" id="IPR036983">
    <property type="entry name" value="AIM24_sf"/>
</dbReference>
<keyword evidence="1" id="KW-0496">Mitochondrion</keyword>
<evidence type="ECO:0000313" key="3">
    <source>
        <dbReference type="EMBL" id="KAK5999639.1"/>
    </source>
</evidence>
<dbReference type="InterPro" id="IPR016031">
    <property type="entry name" value="Trp_RNA-bd_attenuator-like_dom"/>
</dbReference>
<reference evidence="3 4" key="1">
    <citation type="submission" date="2023-11" db="EMBL/GenBank/DDBJ databases">
        <title>Draft genome sequence and annotation of the polyextremotolerant black yeast-like fungus Aureobasidium pullulans NRRL 62042.</title>
        <authorList>
            <person name="Dielentheis-Frenken M.R.E."/>
            <person name="Wibberg D."/>
            <person name="Blank L.M."/>
            <person name="Tiso T."/>
        </authorList>
    </citation>
    <scope>NUCLEOTIDE SEQUENCE [LARGE SCALE GENOMIC DNA]</scope>
    <source>
        <strain evidence="3 4">NRRL 62042</strain>
    </source>
</reference>
<feature type="compositionally biased region" description="Polar residues" evidence="2">
    <location>
        <begin position="26"/>
        <end position="40"/>
    </location>
</feature>
<comment type="similarity">
    <text evidence="1">Belongs to the AIM24 family.</text>
</comment>
<feature type="compositionally biased region" description="Pro residues" evidence="2">
    <location>
        <begin position="75"/>
        <end position="91"/>
    </location>
</feature>
<dbReference type="Pfam" id="PF01987">
    <property type="entry name" value="AIM24"/>
    <property type="match status" value="1"/>
</dbReference>
<comment type="caution">
    <text evidence="3">The sequence shown here is derived from an EMBL/GenBank/DDBJ whole genome shotgun (WGS) entry which is preliminary data.</text>
</comment>
<proteinExistence type="inferred from homology"/>
<protein>
    <recommendedName>
        <fullName evidence="1">Altered inheritance of mitochondria protein 24, mitochondrial</fullName>
    </recommendedName>
</protein>
<organism evidence="3 4">
    <name type="scientific">Aureobasidium pullulans</name>
    <name type="common">Black yeast</name>
    <name type="synonym">Pullularia pullulans</name>
    <dbReference type="NCBI Taxonomy" id="5580"/>
    <lineage>
        <taxon>Eukaryota</taxon>
        <taxon>Fungi</taxon>
        <taxon>Dikarya</taxon>
        <taxon>Ascomycota</taxon>
        <taxon>Pezizomycotina</taxon>
        <taxon>Dothideomycetes</taxon>
        <taxon>Dothideomycetidae</taxon>
        <taxon>Dothideales</taxon>
        <taxon>Saccotheciaceae</taxon>
        <taxon>Aureobasidium</taxon>
    </lineage>
</organism>
<dbReference type="PANTHER" id="PTHR31801">
    <property type="entry name" value="ALTERED INHERITANCE OF MITOCHONDRIA PROTEIN 24, MITOCHONDRIAL"/>
    <property type="match status" value="1"/>
</dbReference>
<feature type="compositionally biased region" description="Low complexity" evidence="2">
    <location>
        <begin position="41"/>
        <end position="52"/>
    </location>
</feature>
<evidence type="ECO:0000313" key="4">
    <source>
        <dbReference type="Proteomes" id="UP001341245"/>
    </source>
</evidence>
<dbReference type="PANTHER" id="PTHR31801:SF0">
    <property type="entry name" value="ALTERED INHERITANCE OF MITOCHONDRIA PROTEIN 24, MITOCHONDRIAL"/>
    <property type="match status" value="1"/>
</dbReference>